<gene>
    <name evidence="2" type="ORF">PCL1606_25390</name>
</gene>
<evidence type="ECO:0000256" key="1">
    <source>
        <dbReference type="SAM" id="MobiDB-lite"/>
    </source>
</evidence>
<feature type="compositionally biased region" description="Gly residues" evidence="1">
    <location>
        <begin position="34"/>
        <end position="47"/>
    </location>
</feature>
<protein>
    <submittedName>
        <fullName evidence="2">Uncharacterized protein</fullName>
    </submittedName>
</protein>
<evidence type="ECO:0000313" key="3">
    <source>
        <dbReference type="Proteomes" id="UP000032748"/>
    </source>
</evidence>
<organism evidence="2 3">
    <name type="scientific">Pseudomonas chlororaphis</name>
    <dbReference type="NCBI Taxonomy" id="587753"/>
    <lineage>
        <taxon>Bacteria</taxon>
        <taxon>Pseudomonadati</taxon>
        <taxon>Pseudomonadota</taxon>
        <taxon>Gammaproteobacteria</taxon>
        <taxon>Pseudomonadales</taxon>
        <taxon>Pseudomonadaceae</taxon>
        <taxon>Pseudomonas</taxon>
    </lineage>
</organism>
<dbReference type="EMBL" id="CP011110">
    <property type="protein sequence ID" value="AKA23992.1"/>
    <property type="molecule type" value="Genomic_DNA"/>
</dbReference>
<feature type="region of interest" description="Disordered" evidence="1">
    <location>
        <begin position="20"/>
        <end position="47"/>
    </location>
</feature>
<evidence type="ECO:0000313" key="2">
    <source>
        <dbReference type="EMBL" id="AKA23992.1"/>
    </source>
</evidence>
<dbReference type="KEGG" id="pcz:PCL1606_25390"/>
<dbReference type="Proteomes" id="UP000032748">
    <property type="component" value="Chromosome"/>
</dbReference>
<sequence>MGQALAGDLFGQGLVMDMEESQRISNWPPPWGNGRQGFGGGVKTPGQ</sequence>
<dbReference type="AlphaFoldDB" id="A0A0D5XZ36"/>
<reference evidence="2 3" key="1">
    <citation type="journal article" date="2015" name="Mol. Plant Microbe Interact.">
        <title>Comparative Genomic Analysis of Pseudomonas chlororaphis PCL1606 Reveals New Insight into Antifungal Compounds Involved in Biocontrol.</title>
        <authorList>
            <person name="Calderon C.E."/>
            <person name="Ramos C."/>
            <person name="de Vicente A."/>
            <person name="Cazorla F.M."/>
        </authorList>
    </citation>
    <scope>NUCLEOTIDE SEQUENCE [LARGE SCALE GENOMIC DNA]</scope>
    <source>
        <strain evidence="2 3">PCL1606</strain>
    </source>
</reference>
<accession>A0A0D5XZ36</accession>
<name>A0A0D5XZ36_9PSED</name>
<proteinExistence type="predicted"/>